<protein>
    <submittedName>
        <fullName evidence="6">Crp/Fnr family transcriptional regulator</fullName>
    </submittedName>
</protein>
<dbReference type="GO" id="GO:0005829">
    <property type="term" value="C:cytosol"/>
    <property type="evidence" value="ECO:0007669"/>
    <property type="project" value="TreeGrafter"/>
</dbReference>
<evidence type="ECO:0000259" key="4">
    <source>
        <dbReference type="PROSITE" id="PS50042"/>
    </source>
</evidence>
<reference evidence="6 7" key="1">
    <citation type="submission" date="2015-12" db="EMBL/GenBank/DDBJ databases">
        <title>Nitrous oxide reduction kinetics distinguish bacteria harboring typical versus atypical NosZ.</title>
        <authorList>
            <person name="Yoon S."/>
            <person name="Nissen S."/>
            <person name="Park D."/>
            <person name="Sanford R.A."/>
            <person name="Loeffler F.E."/>
        </authorList>
    </citation>
    <scope>NUCLEOTIDE SEQUENCE [LARGE SCALE GENOMIC DNA]</scope>
    <source>
        <strain evidence="6 7">ATCC BAA-841</strain>
    </source>
</reference>
<evidence type="ECO:0000256" key="1">
    <source>
        <dbReference type="ARBA" id="ARBA00023015"/>
    </source>
</evidence>
<evidence type="ECO:0000313" key="7">
    <source>
        <dbReference type="Proteomes" id="UP000070186"/>
    </source>
</evidence>
<dbReference type="PANTHER" id="PTHR24567:SF74">
    <property type="entry name" value="HTH-TYPE TRANSCRIPTIONAL REGULATOR ARCR"/>
    <property type="match status" value="1"/>
</dbReference>
<dbReference type="GO" id="GO:0003677">
    <property type="term" value="F:DNA binding"/>
    <property type="evidence" value="ECO:0007669"/>
    <property type="project" value="UniProtKB-KW"/>
</dbReference>
<evidence type="ECO:0000256" key="3">
    <source>
        <dbReference type="ARBA" id="ARBA00023163"/>
    </source>
</evidence>
<proteinExistence type="predicted"/>
<feature type="domain" description="HTH crp-type" evidence="5">
    <location>
        <begin position="152"/>
        <end position="224"/>
    </location>
</feature>
<dbReference type="InterPro" id="IPR036390">
    <property type="entry name" value="WH_DNA-bd_sf"/>
</dbReference>
<dbReference type="Pfam" id="PF13545">
    <property type="entry name" value="HTH_Crp_2"/>
    <property type="match status" value="1"/>
</dbReference>
<dbReference type="PROSITE" id="PS50042">
    <property type="entry name" value="CNMP_BINDING_3"/>
    <property type="match status" value="1"/>
</dbReference>
<keyword evidence="7" id="KW-1185">Reference proteome</keyword>
<gene>
    <name evidence="6" type="ORF">AT959_19405</name>
</gene>
<organism evidence="6 7">
    <name type="scientific">Dechloromonas denitrificans</name>
    <dbReference type="NCBI Taxonomy" id="281362"/>
    <lineage>
        <taxon>Bacteria</taxon>
        <taxon>Pseudomonadati</taxon>
        <taxon>Pseudomonadota</taxon>
        <taxon>Betaproteobacteria</taxon>
        <taxon>Rhodocyclales</taxon>
        <taxon>Azonexaceae</taxon>
        <taxon>Dechloromonas</taxon>
    </lineage>
</organism>
<comment type="caution">
    <text evidence="6">The sequence shown here is derived from an EMBL/GenBank/DDBJ whole genome shotgun (WGS) entry which is preliminary data.</text>
</comment>
<dbReference type="InterPro" id="IPR000595">
    <property type="entry name" value="cNMP-bd_dom"/>
</dbReference>
<dbReference type="Gene3D" id="2.60.120.10">
    <property type="entry name" value="Jelly Rolls"/>
    <property type="match status" value="1"/>
</dbReference>
<dbReference type="AlphaFoldDB" id="A0A133XDI2"/>
<evidence type="ECO:0000259" key="5">
    <source>
        <dbReference type="PROSITE" id="PS51063"/>
    </source>
</evidence>
<dbReference type="SUPFAM" id="SSF46785">
    <property type="entry name" value="Winged helix' DNA-binding domain"/>
    <property type="match status" value="1"/>
</dbReference>
<dbReference type="RefSeq" id="WP_066887078.1">
    <property type="nucleotide sequence ID" value="NZ_LODL01000040.1"/>
</dbReference>
<dbReference type="Gene3D" id="1.10.10.10">
    <property type="entry name" value="Winged helix-like DNA-binding domain superfamily/Winged helix DNA-binding domain"/>
    <property type="match status" value="1"/>
</dbReference>
<evidence type="ECO:0000313" key="6">
    <source>
        <dbReference type="EMBL" id="KXB28990.1"/>
    </source>
</evidence>
<accession>A0A133XDI2</accession>
<dbReference type="InterPro" id="IPR012318">
    <property type="entry name" value="HTH_CRP"/>
</dbReference>
<dbReference type="SUPFAM" id="SSF51206">
    <property type="entry name" value="cAMP-binding domain-like"/>
    <property type="match status" value="1"/>
</dbReference>
<dbReference type="InterPro" id="IPR018490">
    <property type="entry name" value="cNMP-bd_dom_sf"/>
</dbReference>
<dbReference type="EMBL" id="LODL01000040">
    <property type="protein sequence ID" value="KXB28990.1"/>
    <property type="molecule type" value="Genomic_DNA"/>
</dbReference>
<name>A0A133XDI2_9RHOO</name>
<keyword evidence="3" id="KW-0804">Transcription</keyword>
<evidence type="ECO:0000256" key="2">
    <source>
        <dbReference type="ARBA" id="ARBA00023125"/>
    </source>
</evidence>
<dbReference type="Pfam" id="PF00027">
    <property type="entry name" value="cNMP_binding"/>
    <property type="match status" value="1"/>
</dbReference>
<dbReference type="InterPro" id="IPR050397">
    <property type="entry name" value="Env_Response_Regulators"/>
</dbReference>
<dbReference type="Proteomes" id="UP000070186">
    <property type="component" value="Unassembled WGS sequence"/>
</dbReference>
<dbReference type="InterPro" id="IPR014710">
    <property type="entry name" value="RmlC-like_jellyroll"/>
</dbReference>
<sequence>MHGNLPIGIAARLGQTPLFSGLDETAIARLSRGTREIHLKKGEILYCKGESCCGLHVVLYGQIKRYFISPQGNEKICEILGMGDSCGEDAIFAEQPYTVSAEALTETRLLHVAKTVVLDELPRNRRLTQRMLANVSSRTHQLMSEVEAFSLHSGRQRIAGYLLRTVPEDEAGDSDIHMTLPTAKGVIASQLNLTQEHFSRLLGELQGLGVIAINGRQIGIPNVAALRAQACCG</sequence>
<dbReference type="SMART" id="SM00419">
    <property type="entry name" value="HTH_CRP"/>
    <property type="match status" value="1"/>
</dbReference>
<dbReference type="CDD" id="cd00038">
    <property type="entry name" value="CAP_ED"/>
    <property type="match status" value="1"/>
</dbReference>
<keyword evidence="1" id="KW-0805">Transcription regulation</keyword>
<dbReference type="PANTHER" id="PTHR24567">
    <property type="entry name" value="CRP FAMILY TRANSCRIPTIONAL REGULATORY PROTEIN"/>
    <property type="match status" value="1"/>
</dbReference>
<dbReference type="GO" id="GO:0003700">
    <property type="term" value="F:DNA-binding transcription factor activity"/>
    <property type="evidence" value="ECO:0007669"/>
    <property type="project" value="TreeGrafter"/>
</dbReference>
<feature type="domain" description="Cyclic nucleotide-binding" evidence="4">
    <location>
        <begin position="18"/>
        <end position="138"/>
    </location>
</feature>
<keyword evidence="2" id="KW-0238">DNA-binding</keyword>
<dbReference type="PROSITE" id="PS51063">
    <property type="entry name" value="HTH_CRP_2"/>
    <property type="match status" value="1"/>
</dbReference>
<dbReference type="SMART" id="SM00100">
    <property type="entry name" value="cNMP"/>
    <property type="match status" value="1"/>
</dbReference>
<dbReference type="STRING" id="281362.AT959_19405"/>
<dbReference type="InterPro" id="IPR036388">
    <property type="entry name" value="WH-like_DNA-bd_sf"/>
</dbReference>